<protein>
    <submittedName>
        <fullName evidence="2">Uncharacterized protein</fullName>
    </submittedName>
</protein>
<evidence type="ECO:0000313" key="2">
    <source>
        <dbReference type="EMBL" id="CAH2085808.1"/>
    </source>
</evidence>
<sequence>MAPVYIIYSTASTPSWRHALTGPTSVPLLCRRAFAPLYVLSRRHSTRFRASTPNKGNGKPQAPSKARRSGDPGIQNRVQQECLQVERESEASPSYAFVSAEYIVPGCTTRRLPCR</sequence>
<accession>A0AAU9TGM0</accession>
<proteinExistence type="predicted"/>
<comment type="caution">
    <text evidence="2">The sequence shown here is derived from an EMBL/GenBank/DDBJ whole genome shotgun (WGS) entry which is preliminary data.</text>
</comment>
<name>A0AAU9TGM0_EUPED</name>
<keyword evidence="3" id="KW-1185">Reference proteome</keyword>
<gene>
    <name evidence="2" type="ORF">EEDITHA_LOCUS2248</name>
</gene>
<dbReference type="AlphaFoldDB" id="A0AAU9TGM0"/>
<evidence type="ECO:0000256" key="1">
    <source>
        <dbReference type="SAM" id="MobiDB-lite"/>
    </source>
</evidence>
<reference evidence="2" key="1">
    <citation type="submission" date="2022-03" db="EMBL/GenBank/DDBJ databases">
        <authorList>
            <person name="Tunstrom K."/>
        </authorList>
    </citation>
    <scope>NUCLEOTIDE SEQUENCE</scope>
</reference>
<dbReference type="EMBL" id="CAKOGL010000004">
    <property type="protein sequence ID" value="CAH2085808.1"/>
    <property type="molecule type" value="Genomic_DNA"/>
</dbReference>
<dbReference type="Proteomes" id="UP001153954">
    <property type="component" value="Unassembled WGS sequence"/>
</dbReference>
<feature type="region of interest" description="Disordered" evidence="1">
    <location>
        <begin position="46"/>
        <end position="77"/>
    </location>
</feature>
<evidence type="ECO:0000313" key="3">
    <source>
        <dbReference type="Proteomes" id="UP001153954"/>
    </source>
</evidence>
<organism evidence="2 3">
    <name type="scientific">Euphydryas editha</name>
    <name type="common">Edith's checkerspot</name>
    <dbReference type="NCBI Taxonomy" id="104508"/>
    <lineage>
        <taxon>Eukaryota</taxon>
        <taxon>Metazoa</taxon>
        <taxon>Ecdysozoa</taxon>
        <taxon>Arthropoda</taxon>
        <taxon>Hexapoda</taxon>
        <taxon>Insecta</taxon>
        <taxon>Pterygota</taxon>
        <taxon>Neoptera</taxon>
        <taxon>Endopterygota</taxon>
        <taxon>Lepidoptera</taxon>
        <taxon>Glossata</taxon>
        <taxon>Ditrysia</taxon>
        <taxon>Papilionoidea</taxon>
        <taxon>Nymphalidae</taxon>
        <taxon>Nymphalinae</taxon>
        <taxon>Euphydryas</taxon>
    </lineage>
</organism>